<sequence length="59" mass="6698">MSARPRVSTWLRRPTANNVRGTKFDNEQPQVIMEKIAAHVPKGQVAREDKVNRPPLPHA</sequence>
<dbReference type="EMBL" id="CP011309">
    <property type="protein sequence ID" value="AKF28766.1"/>
    <property type="molecule type" value="Genomic_DNA"/>
</dbReference>
<proteinExistence type="predicted"/>
<dbReference type="Proteomes" id="UP000034037">
    <property type="component" value="Chromosome"/>
</dbReference>
<dbReference type="HOGENOM" id="CLU_2951238_0_0_11"/>
<reference evidence="1 2" key="1">
    <citation type="submission" date="2015-04" db="EMBL/GenBank/DDBJ databases">
        <title>Complete Genome Sequence of Brevibacterium flavum ATCC 15168.</title>
        <authorList>
            <person name="Ahn J."/>
            <person name="Park G."/>
            <person name="Jeon W."/>
            <person name="Jang Y."/>
            <person name="Jang M."/>
            <person name="Lee H."/>
            <person name="Lee H."/>
        </authorList>
    </citation>
    <scope>NUCLEOTIDE SEQUENCE [LARGE SCALE GENOMIC DNA]</scope>
    <source>
        <strain evidence="1 2">ATCC 15168</strain>
    </source>
</reference>
<organism evidence="1 2">
    <name type="scientific">[Brevibacterium] flavum</name>
    <dbReference type="NCBI Taxonomy" id="92706"/>
    <lineage>
        <taxon>Bacteria</taxon>
        <taxon>Bacillati</taxon>
        <taxon>Actinomycetota</taxon>
        <taxon>Actinomycetes</taxon>
        <taxon>Mycobacteriales</taxon>
        <taxon>Corynebacteriaceae</taxon>
        <taxon>Corynebacterium</taxon>
    </lineage>
</organism>
<keyword evidence="2" id="KW-1185">Reference proteome</keyword>
<gene>
    <name evidence="1" type="ORF">YH66_15150</name>
</gene>
<name>A0A0F6Z7B8_9CORY</name>
<evidence type="ECO:0000313" key="1">
    <source>
        <dbReference type="EMBL" id="AKF28766.1"/>
    </source>
</evidence>
<protein>
    <submittedName>
        <fullName evidence="1">Uncharacterized protein</fullName>
    </submittedName>
</protein>
<evidence type="ECO:0000313" key="2">
    <source>
        <dbReference type="Proteomes" id="UP000034037"/>
    </source>
</evidence>
<accession>A0A0F6Z7B8</accession>
<dbReference type="AlphaFoldDB" id="A0A0F6Z7B8"/>